<feature type="chain" id="PRO_5045651849" description="DUF4148 domain-containing protein" evidence="1">
    <location>
        <begin position="26"/>
        <end position="104"/>
    </location>
</feature>
<protein>
    <recommendedName>
        <fullName evidence="4">DUF4148 domain-containing protein</fullName>
    </recommendedName>
</protein>
<dbReference type="EMBL" id="JBHLTN010000011">
    <property type="protein sequence ID" value="MFC0592170.1"/>
    <property type="molecule type" value="Genomic_DNA"/>
</dbReference>
<keyword evidence="3" id="KW-1185">Reference proteome</keyword>
<feature type="signal peptide" evidence="1">
    <location>
        <begin position="1"/>
        <end position="25"/>
    </location>
</feature>
<name>A0ABV6PQQ0_9BURK</name>
<organism evidence="2 3">
    <name type="scientific">Ottowia pentelensis</name>
    <dbReference type="NCBI Taxonomy" id="511108"/>
    <lineage>
        <taxon>Bacteria</taxon>
        <taxon>Pseudomonadati</taxon>
        <taxon>Pseudomonadota</taxon>
        <taxon>Betaproteobacteria</taxon>
        <taxon>Burkholderiales</taxon>
        <taxon>Comamonadaceae</taxon>
        <taxon>Ottowia</taxon>
    </lineage>
</organism>
<dbReference type="Proteomes" id="UP001589834">
    <property type="component" value="Unassembled WGS sequence"/>
</dbReference>
<proteinExistence type="predicted"/>
<accession>A0ABV6PQQ0</accession>
<evidence type="ECO:0008006" key="4">
    <source>
        <dbReference type="Google" id="ProtNLM"/>
    </source>
</evidence>
<evidence type="ECO:0000313" key="3">
    <source>
        <dbReference type="Proteomes" id="UP001589834"/>
    </source>
</evidence>
<gene>
    <name evidence="2" type="ORF">ACFFGG_06340</name>
</gene>
<evidence type="ECO:0000256" key="1">
    <source>
        <dbReference type="SAM" id="SignalP"/>
    </source>
</evidence>
<comment type="caution">
    <text evidence="2">The sequence shown here is derived from an EMBL/GenBank/DDBJ whole genome shotgun (WGS) entry which is preliminary data.</text>
</comment>
<dbReference type="RefSeq" id="WP_377481164.1">
    <property type="nucleotide sequence ID" value="NZ_JBHLTN010000011.1"/>
</dbReference>
<evidence type="ECO:0000313" key="2">
    <source>
        <dbReference type="EMBL" id="MFC0592170.1"/>
    </source>
</evidence>
<sequence>MTKFHSVAAVAAVAAVALFAGSAWAHPMHPAAGQAPLFNGAPTATHALQRASVQAEAVRQPPAAGEMSAHAQPVMSDGLLRADVRAATRQALEHGFRIAVGNRS</sequence>
<keyword evidence="1" id="KW-0732">Signal</keyword>
<reference evidence="2 3" key="1">
    <citation type="submission" date="2024-09" db="EMBL/GenBank/DDBJ databases">
        <authorList>
            <person name="Sun Q."/>
            <person name="Mori K."/>
        </authorList>
    </citation>
    <scope>NUCLEOTIDE SEQUENCE [LARGE SCALE GENOMIC DNA]</scope>
    <source>
        <strain evidence="2 3">NCAIM B.02336</strain>
    </source>
</reference>